<name>A0A833H0I5_9LEPT</name>
<organism evidence="2 3">
    <name type="scientific">Leptonema illini</name>
    <dbReference type="NCBI Taxonomy" id="183"/>
    <lineage>
        <taxon>Bacteria</taxon>
        <taxon>Pseudomonadati</taxon>
        <taxon>Spirochaetota</taxon>
        <taxon>Spirochaetia</taxon>
        <taxon>Leptospirales</taxon>
        <taxon>Leptospiraceae</taxon>
        <taxon>Leptonema</taxon>
    </lineage>
</organism>
<evidence type="ECO:0000313" key="2">
    <source>
        <dbReference type="EMBL" id="KAB2931622.1"/>
    </source>
</evidence>
<keyword evidence="1" id="KW-0732">Signal</keyword>
<dbReference type="AlphaFoldDB" id="A0A833H0I5"/>
<feature type="signal peptide" evidence="1">
    <location>
        <begin position="1"/>
        <end position="20"/>
    </location>
</feature>
<protein>
    <recommendedName>
        <fullName evidence="4">Lipoprotein</fullName>
    </recommendedName>
</protein>
<comment type="caution">
    <text evidence="2">The sequence shown here is derived from an EMBL/GenBank/DDBJ whole genome shotgun (WGS) entry which is preliminary data.</text>
</comment>
<evidence type="ECO:0008006" key="4">
    <source>
        <dbReference type="Google" id="ProtNLM"/>
    </source>
</evidence>
<accession>A0A833H0I5</accession>
<gene>
    <name evidence="2" type="ORF">F9K24_13575</name>
</gene>
<dbReference type="PROSITE" id="PS51257">
    <property type="entry name" value="PROKAR_LIPOPROTEIN"/>
    <property type="match status" value="1"/>
</dbReference>
<sequence>MKRIATLALLITLSSCIGFIAHGRSTYRIEQANLAQNRRSLKYYEEMRSYTPAEVEQLWGQPDKKTFTANTETWVYNDNSELRWTGIILLAVFIPVPIMVPTGRDATELYFERGRLKSAFTHEYEYGYFFLCSPIPWPFQDRGEFQYPCLRPQ</sequence>
<evidence type="ECO:0000313" key="3">
    <source>
        <dbReference type="Proteomes" id="UP000460298"/>
    </source>
</evidence>
<dbReference type="Proteomes" id="UP000460298">
    <property type="component" value="Unassembled WGS sequence"/>
</dbReference>
<feature type="chain" id="PRO_5032431135" description="Lipoprotein" evidence="1">
    <location>
        <begin position="21"/>
        <end position="153"/>
    </location>
</feature>
<reference evidence="2 3" key="1">
    <citation type="submission" date="2019-10" db="EMBL/GenBank/DDBJ databases">
        <title>Extracellular Electron Transfer in a Candidatus Methanoperedens spp. Enrichment Culture.</title>
        <authorList>
            <person name="Berger S."/>
            <person name="Rangel Shaw D."/>
            <person name="Berben T."/>
            <person name="In 'T Zandt M."/>
            <person name="Frank J."/>
            <person name="Reimann J."/>
            <person name="Jetten M.S.M."/>
            <person name="Welte C.U."/>
        </authorList>
    </citation>
    <scope>NUCLEOTIDE SEQUENCE [LARGE SCALE GENOMIC DNA]</scope>
    <source>
        <strain evidence="2">SB12</strain>
    </source>
</reference>
<dbReference type="EMBL" id="WBUI01000013">
    <property type="protein sequence ID" value="KAB2931622.1"/>
    <property type="molecule type" value="Genomic_DNA"/>
</dbReference>
<proteinExistence type="predicted"/>
<evidence type="ECO:0000256" key="1">
    <source>
        <dbReference type="SAM" id="SignalP"/>
    </source>
</evidence>